<dbReference type="AlphaFoldDB" id="A0A6J8A166"/>
<organism evidence="9 10">
    <name type="scientific">Mytilus coruscus</name>
    <name type="common">Sea mussel</name>
    <dbReference type="NCBI Taxonomy" id="42192"/>
    <lineage>
        <taxon>Eukaryota</taxon>
        <taxon>Metazoa</taxon>
        <taxon>Spiralia</taxon>
        <taxon>Lophotrochozoa</taxon>
        <taxon>Mollusca</taxon>
        <taxon>Bivalvia</taxon>
        <taxon>Autobranchia</taxon>
        <taxon>Pteriomorphia</taxon>
        <taxon>Mytilida</taxon>
        <taxon>Mytiloidea</taxon>
        <taxon>Mytilidae</taxon>
        <taxon>Mytilinae</taxon>
        <taxon>Mytilus</taxon>
    </lineage>
</organism>
<dbReference type="EMBL" id="CACVKT020000348">
    <property type="protein sequence ID" value="CAC5358422.1"/>
    <property type="molecule type" value="Genomic_DNA"/>
</dbReference>
<keyword evidence="7" id="KW-1015">Disulfide bond</keyword>
<dbReference type="SMART" id="SM00607">
    <property type="entry name" value="FTP"/>
    <property type="match status" value="1"/>
</dbReference>
<dbReference type="GO" id="GO:0042806">
    <property type="term" value="F:fucose binding"/>
    <property type="evidence" value="ECO:0007669"/>
    <property type="project" value="UniProtKB-ARBA"/>
</dbReference>
<comment type="function">
    <text evidence="1">Acts as a defensive agent. Recognizes blood group fucosylated oligosaccharides including A, B, H and Lewis B-type antigens. Does not recognize Lewis A antigen and has low affinity for monovalent haptens.</text>
</comment>
<feature type="domain" description="Fucolectin tachylectin-4 pentraxin-1" evidence="8">
    <location>
        <begin position="18"/>
        <end position="150"/>
    </location>
</feature>
<dbReference type="GO" id="GO:0001868">
    <property type="term" value="P:regulation of complement activation, lectin pathway"/>
    <property type="evidence" value="ECO:0007669"/>
    <property type="project" value="UniProtKB-ARBA"/>
</dbReference>
<dbReference type="GO" id="GO:0046872">
    <property type="term" value="F:metal ion binding"/>
    <property type="evidence" value="ECO:0007669"/>
    <property type="project" value="UniProtKB-KW"/>
</dbReference>
<comment type="similarity">
    <text evidence="2">Belongs to the fucolectin family.</text>
</comment>
<reference evidence="9 10" key="1">
    <citation type="submission" date="2020-06" db="EMBL/GenBank/DDBJ databases">
        <authorList>
            <person name="Li R."/>
            <person name="Bekaert M."/>
        </authorList>
    </citation>
    <scope>NUCLEOTIDE SEQUENCE [LARGE SCALE GENOMIC DNA]</scope>
    <source>
        <strain evidence="10">wild</strain>
    </source>
</reference>
<evidence type="ECO:0000259" key="8">
    <source>
        <dbReference type="SMART" id="SM00607"/>
    </source>
</evidence>
<evidence type="ECO:0000313" key="10">
    <source>
        <dbReference type="Proteomes" id="UP000507470"/>
    </source>
</evidence>
<proteinExistence type="inferred from homology"/>
<keyword evidence="4" id="KW-0479">Metal-binding</keyword>
<dbReference type="InterPro" id="IPR051941">
    <property type="entry name" value="BG_Antigen-Binding_Lectin"/>
</dbReference>
<keyword evidence="6" id="KW-0106">Calcium</keyword>
<dbReference type="OrthoDB" id="6154638at2759"/>
<keyword evidence="10" id="KW-1185">Reference proteome</keyword>
<sequence>MHPLVVISSRGTAAILEAPDGYTTEQISTLNQHTTDDKGVDGNIHTIAHTKKQLDPWWIVDLTKNYKVKKIKVLSRTSKAGGYKDFKEVTALVGPDKKNMKECGFFKGPAKWSQLITFNCKEPINGKFVKLQMKGIHNLSFSELQVYAIY</sequence>
<evidence type="ECO:0000256" key="5">
    <source>
        <dbReference type="ARBA" id="ARBA00022734"/>
    </source>
</evidence>
<dbReference type="SUPFAM" id="SSF49785">
    <property type="entry name" value="Galactose-binding domain-like"/>
    <property type="match status" value="1"/>
</dbReference>
<dbReference type="InterPro" id="IPR006585">
    <property type="entry name" value="FTP1"/>
</dbReference>
<dbReference type="Gene3D" id="2.60.120.260">
    <property type="entry name" value="Galactose-binding domain-like"/>
    <property type="match status" value="1"/>
</dbReference>
<dbReference type="GO" id="GO:0010185">
    <property type="term" value="P:regulation of cellular defense response"/>
    <property type="evidence" value="ECO:0007669"/>
    <property type="project" value="UniProtKB-ARBA"/>
</dbReference>
<dbReference type="Proteomes" id="UP000507470">
    <property type="component" value="Unassembled WGS sequence"/>
</dbReference>
<keyword evidence="5" id="KW-0430">Lectin</keyword>
<gene>
    <name evidence="9" type="ORF">MCOR_1679</name>
</gene>
<evidence type="ECO:0000256" key="3">
    <source>
        <dbReference type="ARBA" id="ARBA00011233"/>
    </source>
</evidence>
<name>A0A6J8A166_MYTCO</name>
<evidence type="ECO:0000256" key="6">
    <source>
        <dbReference type="ARBA" id="ARBA00022837"/>
    </source>
</evidence>
<dbReference type="InterPro" id="IPR008979">
    <property type="entry name" value="Galactose-bd-like_sf"/>
</dbReference>
<evidence type="ECO:0000313" key="9">
    <source>
        <dbReference type="EMBL" id="CAC5358422.1"/>
    </source>
</evidence>
<evidence type="ECO:0000256" key="7">
    <source>
        <dbReference type="ARBA" id="ARBA00023157"/>
    </source>
</evidence>
<evidence type="ECO:0000256" key="4">
    <source>
        <dbReference type="ARBA" id="ARBA00022723"/>
    </source>
</evidence>
<accession>A0A6J8A166</accession>
<dbReference type="PANTHER" id="PTHR45713">
    <property type="entry name" value="FTP DOMAIN-CONTAINING PROTEIN"/>
    <property type="match status" value="1"/>
</dbReference>
<evidence type="ECO:0000256" key="1">
    <source>
        <dbReference type="ARBA" id="ARBA00002219"/>
    </source>
</evidence>
<dbReference type="PANTHER" id="PTHR45713:SF6">
    <property type="entry name" value="F5_8 TYPE C DOMAIN-CONTAINING PROTEIN"/>
    <property type="match status" value="1"/>
</dbReference>
<protein>
    <recommendedName>
        <fullName evidence="8">Fucolectin tachylectin-4 pentraxin-1 domain-containing protein</fullName>
    </recommendedName>
</protein>
<evidence type="ECO:0000256" key="2">
    <source>
        <dbReference type="ARBA" id="ARBA00010147"/>
    </source>
</evidence>
<comment type="subunit">
    <text evidence="3">Homotrimer.</text>
</comment>
<dbReference type="Pfam" id="PF22633">
    <property type="entry name" value="F5_F8_type_C_2"/>
    <property type="match status" value="1"/>
</dbReference>